<keyword evidence="2" id="KW-1003">Cell membrane</keyword>
<proteinExistence type="predicted"/>
<evidence type="ECO:0000256" key="3">
    <source>
        <dbReference type="ARBA" id="ARBA00022692"/>
    </source>
</evidence>
<reference evidence="8" key="1">
    <citation type="submission" date="2022-06" db="EMBL/GenBank/DDBJ databases">
        <title>Aquibacillus sp. a new bacterium isolated from soil saline samples.</title>
        <authorList>
            <person name="Galisteo C."/>
            <person name="De La Haba R."/>
            <person name="Sanchez-Porro C."/>
            <person name="Ventosa A."/>
        </authorList>
    </citation>
    <scope>NUCLEOTIDE SEQUENCE</scope>
    <source>
        <strain evidence="8">JCM 12387</strain>
    </source>
</reference>
<keyword evidence="9" id="KW-1185">Reference proteome</keyword>
<dbReference type="PANTHER" id="PTHR36115">
    <property type="entry name" value="PROLINE-RICH ANTIGEN HOMOLOG-RELATED"/>
    <property type="match status" value="1"/>
</dbReference>
<feature type="domain" description="RDD" evidence="7">
    <location>
        <begin position="6"/>
        <end position="133"/>
    </location>
</feature>
<dbReference type="Pfam" id="PF06271">
    <property type="entry name" value="RDD"/>
    <property type="match status" value="1"/>
</dbReference>
<evidence type="ECO:0000313" key="8">
    <source>
        <dbReference type="EMBL" id="MDC3421082.1"/>
    </source>
</evidence>
<feature type="transmembrane region" description="Helical" evidence="6">
    <location>
        <begin position="13"/>
        <end position="34"/>
    </location>
</feature>
<evidence type="ECO:0000256" key="2">
    <source>
        <dbReference type="ARBA" id="ARBA00022475"/>
    </source>
</evidence>
<dbReference type="PANTHER" id="PTHR36115:SF9">
    <property type="entry name" value="LMO1584 PROTEIN"/>
    <property type="match status" value="1"/>
</dbReference>
<dbReference type="EMBL" id="JAMQJZ010000008">
    <property type="protein sequence ID" value="MDC3421082.1"/>
    <property type="molecule type" value="Genomic_DNA"/>
</dbReference>
<comment type="subcellular location">
    <subcellularLocation>
        <location evidence="1">Cell membrane</location>
        <topology evidence="1">Multi-pass membrane protein</topology>
    </subcellularLocation>
</comment>
<evidence type="ECO:0000256" key="4">
    <source>
        <dbReference type="ARBA" id="ARBA00022989"/>
    </source>
</evidence>
<evidence type="ECO:0000256" key="6">
    <source>
        <dbReference type="SAM" id="Phobius"/>
    </source>
</evidence>
<organism evidence="8 9">
    <name type="scientific">Aquibacillus koreensis</name>
    <dbReference type="NCBI Taxonomy" id="279446"/>
    <lineage>
        <taxon>Bacteria</taxon>
        <taxon>Bacillati</taxon>
        <taxon>Bacillota</taxon>
        <taxon>Bacilli</taxon>
        <taxon>Bacillales</taxon>
        <taxon>Bacillaceae</taxon>
        <taxon>Aquibacillus</taxon>
    </lineage>
</organism>
<evidence type="ECO:0000256" key="5">
    <source>
        <dbReference type="ARBA" id="ARBA00023136"/>
    </source>
</evidence>
<comment type="caution">
    <text evidence="8">The sequence shown here is derived from an EMBL/GenBank/DDBJ whole genome shotgun (WGS) entry which is preliminary data.</text>
</comment>
<evidence type="ECO:0000313" key="9">
    <source>
        <dbReference type="Proteomes" id="UP001145072"/>
    </source>
</evidence>
<dbReference type="AlphaFoldDB" id="A0A9X3WJU4"/>
<keyword evidence="3 6" id="KW-0812">Transmembrane</keyword>
<feature type="transmembrane region" description="Helical" evidence="6">
    <location>
        <begin position="46"/>
        <end position="66"/>
    </location>
</feature>
<evidence type="ECO:0000256" key="1">
    <source>
        <dbReference type="ARBA" id="ARBA00004651"/>
    </source>
</evidence>
<feature type="transmembrane region" description="Helical" evidence="6">
    <location>
        <begin position="99"/>
        <end position="120"/>
    </location>
</feature>
<evidence type="ECO:0000259" key="7">
    <source>
        <dbReference type="Pfam" id="PF06271"/>
    </source>
</evidence>
<dbReference type="GO" id="GO:0005886">
    <property type="term" value="C:plasma membrane"/>
    <property type="evidence" value="ECO:0007669"/>
    <property type="project" value="UniProtKB-SubCell"/>
</dbReference>
<keyword evidence="5 6" id="KW-0472">Membrane</keyword>
<keyword evidence="4 6" id="KW-1133">Transmembrane helix</keyword>
<dbReference type="InterPro" id="IPR051791">
    <property type="entry name" value="Pra-immunoreactive"/>
</dbReference>
<dbReference type="InterPro" id="IPR010432">
    <property type="entry name" value="RDD"/>
</dbReference>
<protein>
    <submittedName>
        <fullName evidence="8">RDD family protein</fullName>
    </submittedName>
</protein>
<name>A0A9X3WJU4_9BACI</name>
<dbReference type="Proteomes" id="UP001145072">
    <property type="component" value="Unassembled WGS sequence"/>
</dbReference>
<accession>A0A9X3WJU4</accession>
<gene>
    <name evidence="8" type="ORF">NC661_11950</name>
</gene>
<dbReference type="RefSeq" id="WP_259867726.1">
    <property type="nucleotide sequence ID" value="NZ_JAMQJZ010000008.1"/>
</dbReference>
<sequence length="138" mass="15811">MQYRDTAGFWKRFLASLVDVTIISVITILVFYLLNGNLLMSWGDSIYGEIIFVAYLTILPIIWNGFTVGKRMTNIRIKRFSDDEKITILNMVLRQVVGIYFIAAITFGLSILISAVMVIYRKDKRAIHDFISGTYVSI</sequence>